<feature type="domain" description="CCHC-type" evidence="2">
    <location>
        <begin position="290"/>
        <end position="305"/>
    </location>
</feature>
<evidence type="ECO:0000313" key="3">
    <source>
        <dbReference type="EMBL" id="KAH7432433.1"/>
    </source>
</evidence>
<evidence type="ECO:0000259" key="2">
    <source>
        <dbReference type="PROSITE" id="PS50158"/>
    </source>
</evidence>
<name>A0A8T2UF67_CERRI</name>
<evidence type="ECO:0000256" key="1">
    <source>
        <dbReference type="PROSITE-ProRule" id="PRU00047"/>
    </source>
</evidence>
<dbReference type="SUPFAM" id="SSF57756">
    <property type="entry name" value="Retrovirus zinc finger-like domains"/>
    <property type="match status" value="2"/>
</dbReference>
<dbReference type="EMBL" id="CM035412">
    <property type="protein sequence ID" value="KAH7432433.1"/>
    <property type="molecule type" value="Genomic_DNA"/>
</dbReference>
<dbReference type="GO" id="GO:0003676">
    <property type="term" value="F:nucleic acid binding"/>
    <property type="evidence" value="ECO:0007669"/>
    <property type="project" value="InterPro"/>
</dbReference>
<dbReference type="AlphaFoldDB" id="A0A8T2UF67"/>
<keyword evidence="1" id="KW-0863">Zinc-finger</keyword>
<dbReference type="InterPro" id="IPR036875">
    <property type="entry name" value="Znf_CCHC_sf"/>
</dbReference>
<keyword evidence="1" id="KW-0862">Zinc</keyword>
<dbReference type="InterPro" id="IPR001878">
    <property type="entry name" value="Znf_CCHC"/>
</dbReference>
<dbReference type="PROSITE" id="PS50158">
    <property type="entry name" value="ZF_CCHC"/>
    <property type="match status" value="1"/>
</dbReference>
<dbReference type="Gene3D" id="4.10.60.10">
    <property type="entry name" value="Zinc finger, CCHC-type"/>
    <property type="match status" value="2"/>
</dbReference>
<dbReference type="Proteomes" id="UP000825935">
    <property type="component" value="Chromosome 7"/>
</dbReference>
<keyword evidence="1" id="KW-0479">Metal-binding</keyword>
<sequence length="339" mass="38103">METLVRKMGVNAPNDETLKRRFIAGLRDPAAQQHISLMRPANLIAAKEKARVWEEVQLGQQRRIELLYEPTEGLGNAPVRNLGQGGPTLTTPAFVAATNTPCEVKSALTEERMLELVTQAIKVATLTEETYTVKHETTSDPNQGVFRSNTWCGKCHGYGHLALECPTVSRVFVDRPPPRRFCTFCSRPNHIEDQCYHKRAYEELTLQSENTQRRPYIGLPSQSIPPIPRWETRQTYGHGAQGQEGGYPGRAAQAQGRGTGPIQCWRCHGFGHTQTTCPNEKKPVDYTPMCRYCSGEGHFDEDCPKEKADSGKGKGLVESRTMLRPKHIPLLEYKNKFLQ</sequence>
<proteinExistence type="predicted"/>
<reference evidence="3" key="1">
    <citation type="submission" date="2021-08" db="EMBL/GenBank/DDBJ databases">
        <title>WGS assembly of Ceratopteris richardii.</title>
        <authorList>
            <person name="Marchant D.B."/>
            <person name="Chen G."/>
            <person name="Jenkins J."/>
            <person name="Shu S."/>
            <person name="Leebens-Mack J."/>
            <person name="Grimwood J."/>
            <person name="Schmutz J."/>
            <person name="Soltis P."/>
            <person name="Soltis D."/>
            <person name="Chen Z.-H."/>
        </authorList>
    </citation>
    <scope>NUCLEOTIDE SEQUENCE</scope>
    <source>
        <strain evidence="3">Whitten #5841</strain>
        <tissue evidence="3">Leaf</tissue>
    </source>
</reference>
<dbReference type="GO" id="GO:0008270">
    <property type="term" value="F:zinc ion binding"/>
    <property type="evidence" value="ECO:0007669"/>
    <property type="project" value="UniProtKB-KW"/>
</dbReference>
<dbReference type="OrthoDB" id="2005557at2759"/>
<protein>
    <recommendedName>
        <fullName evidence="2">CCHC-type domain-containing protein</fullName>
    </recommendedName>
</protein>
<evidence type="ECO:0000313" key="4">
    <source>
        <dbReference type="Proteomes" id="UP000825935"/>
    </source>
</evidence>
<organism evidence="3 4">
    <name type="scientific">Ceratopteris richardii</name>
    <name type="common">Triangle waterfern</name>
    <dbReference type="NCBI Taxonomy" id="49495"/>
    <lineage>
        <taxon>Eukaryota</taxon>
        <taxon>Viridiplantae</taxon>
        <taxon>Streptophyta</taxon>
        <taxon>Embryophyta</taxon>
        <taxon>Tracheophyta</taxon>
        <taxon>Polypodiopsida</taxon>
        <taxon>Polypodiidae</taxon>
        <taxon>Polypodiales</taxon>
        <taxon>Pteridineae</taxon>
        <taxon>Pteridaceae</taxon>
        <taxon>Parkerioideae</taxon>
        <taxon>Ceratopteris</taxon>
    </lineage>
</organism>
<keyword evidence="4" id="KW-1185">Reference proteome</keyword>
<accession>A0A8T2UF67</accession>
<dbReference type="SMART" id="SM00343">
    <property type="entry name" value="ZnF_C2HC"/>
    <property type="match status" value="4"/>
</dbReference>
<comment type="caution">
    <text evidence="3">The sequence shown here is derived from an EMBL/GenBank/DDBJ whole genome shotgun (WGS) entry which is preliminary data.</text>
</comment>
<gene>
    <name evidence="3" type="ORF">KP509_07G022300</name>
</gene>